<gene>
    <name evidence="2" type="ORF">FQ330_03140</name>
</gene>
<feature type="region of interest" description="Disordered" evidence="1">
    <location>
        <begin position="177"/>
        <end position="206"/>
    </location>
</feature>
<feature type="region of interest" description="Disordered" evidence="1">
    <location>
        <begin position="411"/>
        <end position="441"/>
    </location>
</feature>
<dbReference type="Proteomes" id="UP000323221">
    <property type="component" value="Unassembled WGS sequence"/>
</dbReference>
<dbReference type="AlphaFoldDB" id="A0A5M8QPE1"/>
<sequence>MHEKAEQDYRDKLNDPTAPEKARARAEKRYNELDRELDCVALTEHDQAEQTLTRIEAKALAGKQVSPVEEGRGKRAVATITRHEHLEDVRANGTPDERAELRQTEKEAVSRKNAERYLNSITFPGEMGTVLPDRNADVADTFGYIIYKQLRPGSKSPKDGTVLTDAEQQAYATALTEFDDGIEYRTKPAEPEPEETAQPEAAAVKPAPTAAEVLALLRAARTTEPETDTAVAEASPITAPTEQSQEGQPAATLPSPAEEHDPAAAVRHEAALQAWRKKEQKRQQELEAAWDAEDAKRAAADRAKLAQTQREQQIAEEVRKQAKRANPKRAKTRSVAAYKEARKRSQGTLYRATLNPFSKEYIAARNAEDQHIGRFSPEERKSARKAVARQRFLALIPGTDAHERALLQMDEQREMERKAQRAAERAQEQAAAASRVDARTKRKEKVASLFSFGRS</sequence>
<feature type="region of interest" description="Disordered" evidence="1">
    <location>
        <begin position="1"/>
        <end position="27"/>
    </location>
</feature>
<feature type="compositionally biased region" description="Polar residues" evidence="1">
    <location>
        <begin position="238"/>
        <end position="247"/>
    </location>
</feature>
<accession>A0A5M8QPE1</accession>
<dbReference type="RefSeq" id="WP_146355145.1">
    <property type="nucleotide sequence ID" value="NZ_VOIR01000011.1"/>
</dbReference>
<keyword evidence="3" id="KW-1185">Reference proteome</keyword>
<evidence type="ECO:0000313" key="2">
    <source>
        <dbReference type="EMBL" id="KAA6436413.1"/>
    </source>
</evidence>
<feature type="region of interest" description="Disordered" evidence="1">
    <location>
        <begin position="220"/>
        <end position="344"/>
    </location>
</feature>
<feature type="compositionally biased region" description="Basic residues" evidence="1">
    <location>
        <begin position="321"/>
        <end position="332"/>
    </location>
</feature>
<feature type="compositionally biased region" description="Basic and acidic residues" evidence="1">
    <location>
        <begin position="411"/>
        <end position="427"/>
    </location>
</feature>
<reference evidence="2 3" key="1">
    <citation type="submission" date="2019-08" db="EMBL/GenBank/DDBJ databases">
        <title>Agrococcus lahaulensis sp. nov., isolated from a cold desert of the Indian Himalayas.</title>
        <authorList>
            <person name="Qu J.H."/>
        </authorList>
    </citation>
    <scope>NUCLEOTIDE SEQUENCE [LARGE SCALE GENOMIC DNA]</scope>
    <source>
        <strain evidence="2 3">NS18</strain>
    </source>
</reference>
<evidence type="ECO:0000313" key="3">
    <source>
        <dbReference type="Proteomes" id="UP000323221"/>
    </source>
</evidence>
<feature type="compositionally biased region" description="Basic and acidic residues" evidence="1">
    <location>
        <begin position="257"/>
        <end position="270"/>
    </location>
</feature>
<comment type="caution">
    <text evidence="2">The sequence shown here is derived from an EMBL/GenBank/DDBJ whole genome shotgun (WGS) entry which is preliminary data.</text>
</comment>
<feature type="compositionally biased region" description="Basic and acidic residues" evidence="1">
    <location>
        <begin position="293"/>
        <end position="304"/>
    </location>
</feature>
<protein>
    <submittedName>
        <fullName evidence="2">Uncharacterized protein</fullName>
    </submittedName>
</protein>
<proteinExistence type="predicted"/>
<feature type="region of interest" description="Disordered" evidence="1">
    <location>
        <begin position="90"/>
        <end position="111"/>
    </location>
</feature>
<evidence type="ECO:0000256" key="1">
    <source>
        <dbReference type="SAM" id="MobiDB-lite"/>
    </source>
</evidence>
<organism evidence="2 3">
    <name type="scientific">Agrococcus sediminis</name>
    <dbReference type="NCBI Taxonomy" id="2599924"/>
    <lineage>
        <taxon>Bacteria</taxon>
        <taxon>Bacillati</taxon>
        <taxon>Actinomycetota</taxon>
        <taxon>Actinomycetes</taxon>
        <taxon>Micrococcales</taxon>
        <taxon>Microbacteriaceae</taxon>
        <taxon>Agrococcus</taxon>
    </lineage>
</organism>
<name>A0A5M8QPE1_9MICO</name>
<dbReference type="EMBL" id="VOIR01000011">
    <property type="protein sequence ID" value="KAA6436413.1"/>
    <property type="molecule type" value="Genomic_DNA"/>
</dbReference>